<sequence>RCICLHSLDETIIFHHDESVFQEIINGISSFAVLIAVIPMRIAHFIIGNFSIEAILLLSIVEFPLALAYLCDLVFLLNEWTLITRIRKAKRSSEPRASQTTTLSMCNNTIDKLHELSEAFRN</sequence>
<dbReference type="Proteomes" id="UP000036681">
    <property type="component" value="Unplaced"/>
</dbReference>
<dbReference type="WBParaSite" id="ALUE_0000667701-mRNA-1">
    <property type="protein sequence ID" value="ALUE_0000667701-mRNA-1"/>
    <property type="gene ID" value="ALUE_0000667701"/>
</dbReference>
<dbReference type="AlphaFoldDB" id="A0A0M3HUY8"/>
<protein>
    <submittedName>
        <fullName evidence="3">G protein-coupled receptor</fullName>
    </submittedName>
</protein>
<organism evidence="2 3">
    <name type="scientific">Ascaris lumbricoides</name>
    <name type="common">Giant roundworm</name>
    <dbReference type="NCBI Taxonomy" id="6252"/>
    <lineage>
        <taxon>Eukaryota</taxon>
        <taxon>Metazoa</taxon>
        <taxon>Ecdysozoa</taxon>
        <taxon>Nematoda</taxon>
        <taxon>Chromadorea</taxon>
        <taxon>Rhabditida</taxon>
        <taxon>Spirurina</taxon>
        <taxon>Ascaridomorpha</taxon>
        <taxon>Ascaridoidea</taxon>
        <taxon>Ascarididae</taxon>
        <taxon>Ascaris</taxon>
    </lineage>
</organism>
<accession>A0A0M3HUY8</accession>
<reference evidence="3" key="1">
    <citation type="submission" date="2017-02" db="UniProtKB">
        <authorList>
            <consortium name="WormBaseParasite"/>
        </authorList>
    </citation>
    <scope>IDENTIFICATION</scope>
</reference>
<proteinExistence type="predicted"/>
<keyword evidence="1" id="KW-0812">Transmembrane</keyword>
<feature type="transmembrane region" description="Helical" evidence="1">
    <location>
        <begin position="55"/>
        <end position="77"/>
    </location>
</feature>
<keyword evidence="1" id="KW-0472">Membrane</keyword>
<keyword evidence="1" id="KW-1133">Transmembrane helix</keyword>
<name>A0A0M3HUY8_ASCLU</name>
<keyword evidence="2" id="KW-1185">Reference proteome</keyword>
<evidence type="ECO:0000313" key="2">
    <source>
        <dbReference type="Proteomes" id="UP000036681"/>
    </source>
</evidence>
<evidence type="ECO:0000256" key="1">
    <source>
        <dbReference type="SAM" id="Phobius"/>
    </source>
</evidence>
<feature type="transmembrane region" description="Helical" evidence="1">
    <location>
        <begin position="24"/>
        <end position="43"/>
    </location>
</feature>
<evidence type="ECO:0000313" key="3">
    <source>
        <dbReference type="WBParaSite" id="ALUE_0000667701-mRNA-1"/>
    </source>
</evidence>